<evidence type="ECO:0000313" key="6">
    <source>
        <dbReference type="Proteomes" id="UP000321085"/>
    </source>
</evidence>
<dbReference type="GO" id="GO:0016020">
    <property type="term" value="C:membrane"/>
    <property type="evidence" value="ECO:0007669"/>
    <property type="project" value="UniProtKB-UniRule"/>
</dbReference>
<keyword evidence="2" id="KW-0175">Coiled coil</keyword>
<dbReference type="InterPro" id="IPR006665">
    <property type="entry name" value="OmpA-like"/>
</dbReference>
<reference evidence="5 6" key="1">
    <citation type="submission" date="2019-07" db="EMBL/GenBank/DDBJ databases">
        <title>Whole genome shotgun sequence of Microvirga aerophila NBRC 106136.</title>
        <authorList>
            <person name="Hosoyama A."/>
            <person name="Uohara A."/>
            <person name="Ohji S."/>
            <person name="Ichikawa N."/>
        </authorList>
    </citation>
    <scope>NUCLEOTIDE SEQUENCE [LARGE SCALE GENOMIC DNA]</scope>
    <source>
        <strain evidence="5 6">NBRC 106136</strain>
    </source>
</reference>
<organism evidence="5 6">
    <name type="scientific">Microvirga aerophila</name>
    <dbReference type="NCBI Taxonomy" id="670291"/>
    <lineage>
        <taxon>Bacteria</taxon>
        <taxon>Pseudomonadati</taxon>
        <taxon>Pseudomonadota</taxon>
        <taxon>Alphaproteobacteria</taxon>
        <taxon>Hyphomicrobiales</taxon>
        <taxon>Methylobacteriaceae</taxon>
        <taxon>Microvirga</taxon>
    </lineage>
</organism>
<gene>
    <name evidence="5" type="ORF">MAE02_36900</name>
</gene>
<evidence type="ECO:0000256" key="2">
    <source>
        <dbReference type="SAM" id="Coils"/>
    </source>
</evidence>
<dbReference type="PROSITE" id="PS51123">
    <property type="entry name" value="OMPA_2"/>
    <property type="match status" value="1"/>
</dbReference>
<feature type="coiled-coil region" evidence="2">
    <location>
        <begin position="45"/>
        <end position="72"/>
    </location>
</feature>
<feature type="domain" description="OmpA-like" evidence="4">
    <location>
        <begin position="108"/>
        <end position="248"/>
    </location>
</feature>
<evidence type="ECO:0000256" key="3">
    <source>
        <dbReference type="SAM" id="Phobius"/>
    </source>
</evidence>
<dbReference type="Gene3D" id="3.30.1330.60">
    <property type="entry name" value="OmpA-like domain"/>
    <property type="match status" value="1"/>
</dbReference>
<accession>A0A512BVK8</accession>
<protein>
    <recommendedName>
        <fullName evidence="4">OmpA-like domain-containing protein</fullName>
    </recommendedName>
</protein>
<keyword evidence="6" id="KW-1185">Reference proteome</keyword>
<dbReference type="OrthoDB" id="9805504at2"/>
<dbReference type="Proteomes" id="UP000321085">
    <property type="component" value="Unassembled WGS sequence"/>
</dbReference>
<proteinExistence type="predicted"/>
<evidence type="ECO:0000313" key="5">
    <source>
        <dbReference type="EMBL" id="GEO15994.1"/>
    </source>
</evidence>
<keyword evidence="3" id="KW-0812">Transmembrane</keyword>
<feature type="transmembrane region" description="Helical" evidence="3">
    <location>
        <begin position="20"/>
        <end position="43"/>
    </location>
</feature>
<dbReference type="AlphaFoldDB" id="A0A512BVK8"/>
<dbReference type="EMBL" id="BJYU01000052">
    <property type="protein sequence ID" value="GEO15994.1"/>
    <property type="molecule type" value="Genomic_DNA"/>
</dbReference>
<dbReference type="SUPFAM" id="SSF103088">
    <property type="entry name" value="OmpA-like"/>
    <property type="match status" value="1"/>
</dbReference>
<evidence type="ECO:0000256" key="1">
    <source>
        <dbReference type="PROSITE-ProRule" id="PRU00473"/>
    </source>
</evidence>
<sequence length="261" mass="30171">MSLSKILTDNRSSAPKEEHWIPLSDLMTGLMMMFMLVAVLFMVNVDAEKAKVEESNSKLHDLMRETEQQANQVKGIARLYDEMREHLYMELAREFSSDLPRWKAVLDRDLTIRFQEPEVLFDVGKAVVKPQFARILGDFFPRYIQILASDKYRDGIEEIRIEGHTSSVWNTQTPGDIAYFRNMELSQSRTRSTLEYVLLLPVVADQKHWLTARLTANGLSSSRLRMNTDGTENREASQRVEFRVRTNAEARLRDILEAAAQ</sequence>
<keyword evidence="3" id="KW-1133">Transmembrane helix</keyword>
<name>A0A512BVK8_9HYPH</name>
<dbReference type="RefSeq" id="WP_114188141.1">
    <property type="nucleotide sequence ID" value="NZ_BJYU01000052.1"/>
</dbReference>
<keyword evidence="1 3" id="KW-0472">Membrane</keyword>
<dbReference type="InterPro" id="IPR036737">
    <property type="entry name" value="OmpA-like_sf"/>
</dbReference>
<evidence type="ECO:0000259" key="4">
    <source>
        <dbReference type="PROSITE" id="PS51123"/>
    </source>
</evidence>
<comment type="caution">
    <text evidence="5">The sequence shown here is derived from an EMBL/GenBank/DDBJ whole genome shotgun (WGS) entry which is preliminary data.</text>
</comment>